<accession>A0A2M4B417</accession>
<proteinExistence type="predicted"/>
<protein>
    <submittedName>
        <fullName evidence="1">Putative secreted protein</fullName>
    </submittedName>
</protein>
<dbReference type="EMBL" id="GGFK01014440">
    <property type="protein sequence ID" value="MBW47761.1"/>
    <property type="molecule type" value="Transcribed_RNA"/>
</dbReference>
<reference evidence="1" key="1">
    <citation type="submission" date="2018-01" db="EMBL/GenBank/DDBJ databases">
        <title>An insight into the sialome of Amazonian anophelines.</title>
        <authorList>
            <person name="Ribeiro J.M."/>
            <person name="Scarpassa V."/>
            <person name="Calvo E."/>
        </authorList>
    </citation>
    <scope>NUCLEOTIDE SEQUENCE</scope>
    <source>
        <tissue evidence="1">Salivary glands</tissue>
    </source>
</reference>
<sequence length="96" mass="11438">MYHFMKLLQLLYYLFLSFLRRIVGYEYFSTFKTFWFNLVSGSSNIRTFIRESWCTELFFCVFGKDEYFTNADGSFEELHSVKKVSGIVDLNRSGTC</sequence>
<name>A0A2M4B417_9DIPT</name>
<dbReference type="AlphaFoldDB" id="A0A2M4B417"/>
<evidence type="ECO:0000313" key="1">
    <source>
        <dbReference type="EMBL" id="MBW47761.1"/>
    </source>
</evidence>
<organism evidence="1">
    <name type="scientific">Anopheles triannulatus</name>
    <dbReference type="NCBI Taxonomy" id="58253"/>
    <lineage>
        <taxon>Eukaryota</taxon>
        <taxon>Metazoa</taxon>
        <taxon>Ecdysozoa</taxon>
        <taxon>Arthropoda</taxon>
        <taxon>Hexapoda</taxon>
        <taxon>Insecta</taxon>
        <taxon>Pterygota</taxon>
        <taxon>Neoptera</taxon>
        <taxon>Endopterygota</taxon>
        <taxon>Diptera</taxon>
        <taxon>Nematocera</taxon>
        <taxon>Culicoidea</taxon>
        <taxon>Culicidae</taxon>
        <taxon>Anophelinae</taxon>
        <taxon>Anopheles</taxon>
    </lineage>
</organism>